<name>A0A4V6I854_STECR</name>
<dbReference type="Proteomes" id="UP000298663">
    <property type="component" value="Unassembled WGS sequence"/>
</dbReference>
<dbReference type="AlphaFoldDB" id="A0A4V6I854"/>
<sequence>MIFDYFKRLVLEEIDKIKIEKSAELFINKIHWIEEKREQLTNFLRECYSRTAPFAEETRAQEARFSLKMQEVHLNLVERTKMAILSKFYGKRHQLLSSVCDLYFLKNRANDKLIDERASVFIEQRYSVKQSMDSALEEIVEVILEDSKRFIAYKNEAASREERIMKLHVAISDEEGRLELVNKRVQAKRKPQKENQTALDEQLAIWERKRDVWRKKVNTLQRRSALQFVRPHVLKPRSEHSSP</sequence>
<comment type="caution">
    <text evidence="1">The sequence shown here is derived from an EMBL/GenBank/DDBJ whole genome shotgun (WGS) entry which is preliminary data.</text>
</comment>
<evidence type="ECO:0000313" key="1">
    <source>
        <dbReference type="EMBL" id="TMS36913.1"/>
    </source>
</evidence>
<accession>A0A4V6I854</accession>
<evidence type="ECO:0000313" key="2">
    <source>
        <dbReference type="Proteomes" id="UP000298663"/>
    </source>
</evidence>
<gene>
    <name evidence="1" type="ORF">L596_003970</name>
</gene>
<dbReference type="EMBL" id="AZBU02000001">
    <property type="protein sequence ID" value="TMS36913.1"/>
    <property type="molecule type" value="Genomic_DNA"/>
</dbReference>
<protein>
    <submittedName>
        <fullName evidence="1">Uncharacterized protein</fullName>
    </submittedName>
</protein>
<reference evidence="1 2" key="1">
    <citation type="journal article" date="2015" name="Genome Biol.">
        <title>Comparative genomics of Steinernema reveals deeply conserved gene regulatory networks.</title>
        <authorList>
            <person name="Dillman A.R."/>
            <person name="Macchietto M."/>
            <person name="Porter C.F."/>
            <person name="Rogers A."/>
            <person name="Williams B."/>
            <person name="Antoshechkin I."/>
            <person name="Lee M.M."/>
            <person name="Goodwin Z."/>
            <person name="Lu X."/>
            <person name="Lewis E.E."/>
            <person name="Goodrich-Blair H."/>
            <person name="Stock S.P."/>
            <person name="Adams B.J."/>
            <person name="Sternberg P.W."/>
            <person name="Mortazavi A."/>
        </authorList>
    </citation>
    <scope>NUCLEOTIDE SEQUENCE [LARGE SCALE GENOMIC DNA]</scope>
    <source>
        <strain evidence="1 2">ALL</strain>
    </source>
</reference>
<keyword evidence="2" id="KW-1185">Reference proteome</keyword>
<reference evidence="1 2" key="2">
    <citation type="journal article" date="2019" name="G3 (Bethesda)">
        <title>Hybrid Assembly of the Genome of the Entomopathogenic Nematode Steinernema carpocapsae Identifies the X-Chromosome.</title>
        <authorList>
            <person name="Serra L."/>
            <person name="Macchietto M."/>
            <person name="Macias-Munoz A."/>
            <person name="McGill C.J."/>
            <person name="Rodriguez I.M."/>
            <person name="Rodriguez B."/>
            <person name="Murad R."/>
            <person name="Mortazavi A."/>
        </authorList>
    </citation>
    <scope>NUCLEOTIDE SEQUENCE [LARGE SCALE GENOMIC DNA]</scope>
    <source>
        <strain evidence="1 2">ALL</strain>
    </source>
</reference>
<organism evidence="1 2">
    <name type="scientific">Steinernema carpocapsae</name>
    <name type="common">Entomopathogenic nematode</name>
    <dbReference type="NCBI Taxonomy" id="34508"/>
    <lineage>
        <taxon>Eukaryota</taxon>
        <taxon>Metazoa</taxon>
        <taxon>Ecdysozoa</taxon>
        <taxon>Nematoda</taxon>
        <taxon>Chromadorea</taxon>
        <taxon>Rhabditida</taxon>
        <taxon>Tylenchina</taxon>
        <taxon>Panagrolaimomorpha</taxon>
        <taxon>Strongyloidoidea</taxon>
        <taxon>Steinernematidae</taxon>
        <taxon>Steinernema</taxon>
    </lineage>
</organism>
<proteinExistence type="predicted"/>